<protein>
    <submittedName>
        <fullName evidence="4">AraC family transcriptional regulator</fullName>
    </submittedName>
</protein>
<dbReference type="Proteomes" id="UP000004728">
    <property type="component" value="Unassembled WGS sequence"/>
</dbReference>
<evidence type="ECO:0000313" key="4">
    <source>
        <dbReference type="EMBL" id="EGD59444.1"/>
    </source>
</evidence>
<dbReference type="InterPro" id="IPR052158">
    <property type="entry name" value="INH-QAR"/>
</dbReference>
<evidence type="ECO:0000313" key="5">
    <source>
        <dbReference type="Proteomes" id="UP000004728"/>
    </source>
</evidence>
<dbReference type="InParanoid" id="F1Z7D2"/>
<dbReference type="PROSITE" id="PS01124">
    <property type="entry name" value="HTH_ARAC_FAMILY_2"/>
    <property type="match status" value="1"/>
</dbReference>
<gene>
    <name evidence="4" type="ORF">Y88_1476</name>
</gene>
<dbReference type="CDD" id="cd03136">
    <property type="entry name" value="GATase1_AraC_ArgR_like"/>
    <property type="match status" value="1"/>
</dbReference>
<dbReference type="HOGENOM" id="CLU_000445_59_0_5"/>
<accession>F1Z7D2</accession>
<dbReference type="GO" id="GO:0043565">
    <property type="term" value="F:sequence-specific DNA binding"/>
    <property type="evidence" value="ECO:0007669"/>
    <property type="project" value="InterPro"/>
</dbReference>
<keyword evidence="5" id="KW-1185">Reference proteome</keyword>
<keyword evidence="1" id="KW-0805">Transcription regulation</keyword>
<dbReference type="Pfam" id="PF12833">
    <property type="entry name" value="HTH_18"/>
    <property type="match status" value="1"/>
</dbReference>
<comment type="caution">
    <text evidence="4">The sequence shown here is derived from an EMBL/GenBank/DDBJ whole genome shotgun (WGS) entry which is preliminary data.</text>
</comment>
<dbReference type="SUPFAM" id="SSF46689">
    <property type="entry name" value="Homeodomain-like"/>
    <property type="match status" value="2"/>
</dbReference>
<dbReference type="SUPFAM" id="SSF52317">
    <property type="entry name" value="Class I glutamine amidotransferase-like"/>
    <property type="match status" value="1"/>
</dbReference>
<dbReference type="OrthoDB" id="186587at2"/>
<evidence type="ECO:0000256" key="1">
    <source>
        <dbReference type="ARBA" id="ARBA00023015"/>
    </source>
</evidence>
<dbReference type="Gene3D" id="1.10.10.60">
    <property type="entry name" value="Homeodomain-like"/>
    <property type="match status" value="1"/>
</dbReference>
<dbReference type="EMBL" id="AEWJ01000032">
    <property type="protein sequence ID" value="EGD59444.1"/>
    <property type="molecule type" value="Genomic_DNA"/>
</dbReference>
<keyword evidence="2" id="KW-0804">Transcription</keyword>
<name>F1Z7D2_9SPHN</name>
<evidence type="ECO:0000259" key="3">
    <source>
        <dbReference type="PROSITE" id="PS01124"/>
    </source>
</evidence>
<dbReference type="PANTHER" id="PTHR43130:SF3">
    <property type="entry name" value="HTH-TYPE TRANSCRIPTIONAL REGULATOR RV1931C"/>
    <property type="match status" value="1"/>
</dbReference>
<dbReference type="InterPro" id="IPR029062">
    <property type="entry name" value="Class_I_gatase-like"/>
</dbReference>
<proteinExistence type="predicted"/>
<dbReference type="eggNOG" id="COG4977">
    <property type="taxonomic scope" value="Bacteria"/>
</dbReference>
<dbReference type="Pfam" id="PF01965">
    <property type="entry name" value="DJ-1_PfpI"/>
    <property type="match status" value="1"/>
</dbReference>
<dbReference type="GO" id="GO:0003700">
    <property type="term" value="F:DNA-binding transcription factor activity"/>
    <property type="evidence" value="ECO:0007669"/>
    <property type="project" value="InterPro"/>
</dbReference>
<dbReference type="PANTHER" id="PTHR43130">
    <property type="entry name" value="ARAC-FAMILY TRANSCRIPTIONAL REGULATOR"/>
    <property type="match status" value="1"/>
</dbReference>
<evidence type="ECO:0000256" key="2">
    <source>
        <dbReference type="ARBA" id="ARBA00023163"/>
    </source>
</evidence>
<dbReference type="Gene3D" id="3.40.50.880">
    <property type="match status" value="1"/>
</dbReference>
<reference evidence="4 5" key="1">
    <citation type="journal article" date="2012" name="J. Bacteriol.">
        <title>Draft Genome Sequence of Novosphingobium nitrogenifigens Y88T.</title>
        <authorList>
            <person name="Strabala T.J."/>
            <person name="Macdonald L."/>
            <person name="Liu V."/>
            <person name="Smit A.M."/>
        </authorList>
    </citation>
    <scope>NUCLEOTIDE SEQUENCE [LARGE SCALE GENOMIC DNA]</scope>
    <source>
        <strain evidence="4 5">DSM 19370</strain>
    </source>
</reference>
<dbReference type="AlphaFoldDB" id="F1Z7D2"/>
<dbReference type="InterPro" id="IPR018060">
    <property type="entry name" value="HTH_AraC"/>
</dbReference>
<dbReference type="SMART" id="SM00342">
    <property type="entry name" value="HTH_ARAC"/>
    <property type="match status" value="1"/>
</dbReference>
<dbReference type="STRING" id="983920.Y88_1476"/>
<sequence length="335" mass="35906">MVAASDTLSVISLGFLLIEDFAMLPYASLIEPFRAANTLSGTDYYAWQHYSVDGGPVRASNGLEIAVDGRLDRNAAPDILFVCAGGNPSAFRDSATFAQLRRIAAGGTTIAGISGGPYILARAGLLAGRHCTIHWEHETAFREAFPDLEVEGGLYVRDGNRITCAGGIAGLDLAVELIGEAHGPALAAQVGEWHIRTQPRHGGGSQRPSLAARYRVTHPGIVSSLAAMEANIAEPLNHEDLAAHAGLSVRQLERLFAAHLGRSIGQEYLRLRLEAALRLLRETDLSRIEVAMACGFADVSHFSRRFRAWFGTSPMQARRTPGLSPYQNAGAPRGA</sequence>
<organism evidence="4 5">
    <name type="scientific">Novosphingobium nitrogenifigens DSM 19370</name>
    <dbReference type="NCBI Taxonomy" id="983920"/>
    <lineage>
        <taxon>Bacteria</taxon>
        <taxon>Pseudomonadati</taxon>
        <taxon>Pseudomonadota</taxon>
        <taxon>Alphaproteobacteria</taxon>
        <taxon>Sphingomonadales</taxon>
        <taxon>Sphingomonadaceae</taxon>
        <taxon>Novosphingobium</taxon>
    </lineage>
</organism>
<feature type="domain" description="HTH araC/xylS-type" evidence="3">
    <location>
        <begin position="222"/>
        <end position="320"/>
    </location>
</feature>
<dbReference type="InterPro" id="IPR009057">
    <property type="entry name" value="Homeodomain-like_sf"/>
</dbReference>
<dbReference type="InterPro" id="IPR002818">
    <property type="entry name" value="DJ-1/PfpI"/>
</dbReference>